<dbReference type="GO" id="GO:0005886">
    <property type="term" value="C:plasma membrane"/>
    <property type="evidence" value="ECO:0007669"/>
    <property type="project" value="TreeGrafter"/>
</dbReference>
<dbReference type="SUPFAM" id="SSF52540">
    <property type="entry name" value="P-loop containing nucleoside triphosphate hydrolases"/>
    <property type="match status" value="1"/>
</dbReference>
<dbReference type="InterPro" id="IPR003439">
    <property type="entry name" value="ABC_transporter-like_ATP-bd"/>
</dbReference>
<comment type="caution">
    <text evidence="5">The sequence shown here is derived from an EMBL/GenBank/DDBJ whole genome shotgun (WGS) entry which is preliminary data.</text>
</comment>
<evidence type="ECO:0000313" key="6">
    <source>
        <dbReference type="Proteomes" id="UP000240259"/>
    </source>
</evidence>
<dbReference type="PROSITE" id="PS00211">
    <property type="entry name" value="ABC_TRANSPORTER_1"/>
    <property type="match status" value="1"/>
</dbReference>
<organism evidence="5 6">
    <name type="scientific">Mesorhizobium helmanticense</name>
    <dbReference type="NCBI Taxonomy" id="1776423"/>
    <lineage>
        <taxon>Bacteria</taxon>
        <taxon>Pseudomonadati</taxon>
        <taxon>Pseudomonadota</taxon>
        <taxon>Alphaproteobacteria</taxon>
        <taxon>Hyphomicrobiales</taxon>
        <taxon>Phyllobacteriaceae</taxon>
        <taxon>Mesorhizobium</taxon>
    </lineage>
</organism>
<dbReference type="GO" id="GO:0016887">
    <property type="term" value="F:ATP hydrolysis activity"/>
    <property type="evidence" value="ECO:0007669"/>
    <property type="project" value="InterPro"/>
</dbReference>
<sequence length="280" mass="31351">MSSRILSKSLYVAGTVADACRRRRSDRSSDAYQARFPSVTASLDVKDLRKSRTQAGSRFDLVVERFFSRPGEITAVVGESGSGKSTLLDILSLIMRPDSVATFHLERRGGDFIDVADLWARRDERALLRCRREDIGYILQQGGLLPYLSVRDNILLPCAILGRRLCNEDVAEWASRLGITECLHRKPRHISGGQRQRAALLRALLHSPTIVLADEPTAALDRERGREVIGGLQEACRSLNLSAVLVTHDIELVERYSASRWRFVPERVGSDFIRSHLVAD</sequence>
<dbReference type="InterPro" id="IPR015854">
    <property type="entry name" value="ABC_transpr_LolD-like"/>
</dbReference>
<feature type="domain" description="ABC transporter" evidence="4">
    <location>
        <begin position="43"/>
        <end position="277"/>
    </location>
</feature>
<evidence type="ECO:0000256" key="2">
    <source>
        <dbReference type="ARBA" id="ARBA00022741"/>
    </source>
</evidence>
<reference evidence="5 6" key="1">
    <citation type="submission" date="2018-03" db="EMBL/GenBank/DDBJ databases">
        <title>Genome sequence of the symbiotic type strain Mesorhizobium helmanticense CSLC115NT isolated from Lotus corniculatus nodules.</title>
        <authorList>
            <person name="Sannazzaro A.I."/>
            <person name="Torres Tejerizo G.A."/>
            <person name="Dip D."/>
            <person name="Caballero M."/>
            <person name="Pistorio M."/>
            <person name="Estrella M.J."/>
        </authorList>
    </citation>
    <scope>NUCLEOTIDE SEQUENCE [LARGE SCALE GENOMIC DNA]</scope>
    <source>
        <strain evidence="5 6">CSLC115N</strain>
    </source>
</reference>
<dbReference type="AlphaFoldDB" id="A0A2T4J3F2"/>
<accession>A0A2T4J3F2</accession>
<keyword evidence="3" id="KW-0067">ATP-binding</keyword>
<dbReference type="GO" id="GO:0022857">
    <property type="term" value="F:transmembrane transporter activity"/>
    <property type="evidence" value="ECO:0007669"/>
    <property type="project" value="TreeGrafter"/>
</dbReference>
<dbReference type="PANTHER" id="PTHR24220">
    <property type="entry name" value="IMPORT ATP-BINDING PROTEIN"/>
    <property type="match status" value="1"/>
</dbReference>
<dbReference type="Proteomes" id="UP000240259">
    <property type="component" value="Unassembled WGS sequence"/>
</dbReference>
<name>A0A2T4J3F2_9HYPH</name>
<protein>
    <submittedName>
        <fullName evidence="5">ABC transporter</fullName>
    </submittedName>
</protein>
<dbReference type="EMBL" id="PZJX01000003">
    <property type="protein sequence ID" value="PTE12383.1"/>
    <property type="molecule type" value="Genomic_DNA"/>
</dbReference>
<dbReference type="GO" id="GO:0005524">
    <property type="term" value="F:ATP binding"/>
    <property type="evidence" value="ECO:0007669"/>
    <property type="project" value="UniProtKB-KW"/>
</dbReference>
<dbReference type="Gene3D" id="3.40.50.300">
    <property type="entry name" value="P-loop containing nucleotide triphosphate hydrolases"/>
    <property type="match status" value="1"/>
</dbReference>
<gene>
    <name evidence="5" type="ORF">C9427_02025</name>
</gene>
<dbReference type="InterPro" id="IPR027417">
    <property type="entry name" value="P-loop_NTPase"/>
</dbReference>
<dbReference type="InterPro" id="IPR003593">
    <property type="entry name" value="AAA+_ATPase"/>
</dbReference>
<keyword evidence="2" id="KW-0547">Nucleotide-binding</keyword>
<dbReference type="Pfam" id="PF00005">
    <property type="entry name" value="ABC_tran"/>
    <property type="match status" value="1"/>
</dbReference>
<comment type="similarity">
    <text evidence="1">Belongs to the ABC transporter superfamily.</text>
</comment>
<dbReference type="OrthoDB" id="9802264at2"/>
<proteinExistence type="inferred from homology"/>
<dbReference type="SMART" id="SM00382">
    <property type="entry name" value="AAA"/>
    <property type="match status" value="1"/>
</dbReference>
<keyword evidence="6" id="KW-1185">Reference proteome</keyword>
<dbReference type="PANTHER" id="PTHR24220:SF659">
    <property type="entry name" value="TRANSPORTER, PUTATIVE-RELATED"/>
    <property type="match status" value="1"/>
</dbReference>
<evidence type="ECO:0000259" key="4">
    <source>
        <dbReference type="PROSITE" id="PS50893"/>
    </source>
</evidence>
<evidence type="ECO:0000256" key="1">
    <source>
        <dbReference type="ARBA" id="ARBA00005417"/>
    </source>
</evidence>
<dbReference type="PROSITE" id="PS50893">
    <property type="entry name" value="ABC_TRANSPORTER_2"/>
    <property type="match status" value="1"/>
</dbReference>
<dbReference type="InterPro" id="IPR017871">
    <property type="entry name" value="ABC_transporter-like_CS"/>
</dbReference>
<evidence type="ECO:0000313" key="5">
    <source>
        <dbReference type="EMBL" id="PTE12383.1"/>
    </source>
</evidence>
<evidence type="ECO:0000256" key="3">
    <source>
        <dbReference type="ARBA" id="ARBA00022840"/>
    </source>
</evidence>